<proteinExistence type="predicted"/>
<keyword evidence="1" id="KW-0808">Transferase</keyword>
<dbReference type="EMBL" id="GDID01002595">
    <property type="protein sequence ID" value="JAP94011.1"/>
    <property type="molecule type" value="Transcribed_RNA"/>
</dbReference>
<accession>A0A146KF00</accession>
<keyword evidence="1" id="KW-0418">Kinase</keyword>
<dbReference type="SUPFAM" id="SSF56112">
    <property type="entry name" value="Protein kinase-like (PK-like)"/>
    <property type="match status" value="1"/>
</dbReference>
<feature type="non-terminal residue" evidence="1">
    <location>
        <position position="90"/>
    </location>
</feature>
<gene>
    <name evidence="1" type="ORF">TPC1_13489</name>
</gene>
<name>A0A146KF00_9EUKA</name>
<feature type="non-terminal residue" evidence="1">
    <location>
        <position position="1"/>
    </location>
</feature>
<evidence type="ECO:0000313" key="1">
    <source>
        <dbReference type="EMBL" id="JAP94011.1"/>
    </source>
</evidence>
<organism evidence="1">
    <name type="scientific">Trepomonas sp. PC1</name>
    <dbReference type="NCBI Taxonomy" id="1076344"/>
    <lineage>
        <taxon>Eukaryota</taxon>
        <taxon>Metamonada</taxon>
        <taxon>Diplomonadida</taxon>
        <taxon>Hexamitidae</taxon>
        <taxon>Hexamitinae</taxon>
        <taxon>Trepomonas</taxon>
    </lineage>
</organism>
<reference evidence="1" key="1">
    <citation type="submission" date="2015-07" db="EMBL/GenBank/DDBJ databases">
        <title>Adaptation to a free-living lifestyle via gene acquisitions in the diplomonad Trepomonas sp. PC1.</title>
        <authorList>
            <person name="Xu F."/>
            <person name="Jerlstrom-Hultqvist J."/>
            <person name="Kolisko M."/>
            <person name="Simpson A.G.B."/>
            <person name="Roger A.J."/>
            <person name="Svard S.G."/>
            <person name="Andersson J.O."/>
        </authorList>
    </citation>
    <scope>NUCLEOTIDE SEQUENCE</scope>
    <source>
        <strain evidence="1">PC1</strain>
    </source>
</reference>
<protein>
    <submittedName>
        <fullName evidence="1">Kinase, VPS15</fullName>
    </submittedName>
</protein>
<sequence>NNLPNWGAKIDLSRQLNHGLFCKSFKASVKNSPNPFIVKIFAKRSLNLNPYIVLMDFYRQQLSRCPHALPPLDIYQDADFVYLIRSSVYS</sequence>
<dbReference type="InterPro" id="IPR011009">
    <property type="entry name" value="Kinase-like_dom_sf"/>
</dbReference>
<dbReference type="AlphaFoldDB" id="A0A146KF00"/>
<dbReference type="GO" id="GO:0016301">
    <property type="term" value="F:kinase activity"/>
    <property type="evidence" value="ECO:0007669"/>
    <property type="project" value="UniProtKB-KW"/>
</dbReference>